<dbReference type="Pfam" id="PF16482">
    <property type="entry name" value="Staufen_C"/>
    <property type="match status" value="1"/>
</dbReference>
<name>A0A0R3RQZ1_9BILA</name>
<dbReference type="PROSITE" id="PS50137">
    <property type="entry name" value="DS_RBD"/>
    <property type="match status" value="5"/>
</dbReference>
<dbReference type="SUPFAM" id="SSF54768">
    <property type="entry name" value="dsRNA-binding domain-like"/>
    <property type="match status" value="4"/>
</dbReference>
<reference evidence="6" key="1">
    <citation type="submission" date="2017-02" db="UniProtKB">
        <authorList>
            <consortium name="WormBaseParasite"/>
        </authorList>
    </citation>
    <scope>IDENTIFICATION</scope>
</reference>
<dbReference type="GO" id="GO:0010494">
    <property type="term" value="C:cytoplasmic stress granule"/>
    <property type="evidence" value="ECO:0007669"/>
    <property type="project" value="TreeGrafter"/>
</dbReference>
<dbReference type="CDD" id="cd19861">
    <property type="entry name" value="DSRM_STAU_rpt5"/>
    <property type="match status" value="1"/>
</dbReference>
<dbReference type="PANTHER" id="PTHR46054:SF3">
    <property type="entry name" value="MATERNAL EFFECT PROTEIN STAUFEN"/>
    <property type="match status" value="1"/>
</dbReference>
<dbReference type="GO" id="GO:0008298">
    <property type="term" value="P:intracellular mRNA localization"/>
    <property type="evidence" value="ECO:0007669"/>
    <property type="project" value="TreeGrafter"/>
</dbReference>
<evidence type="ECO:0000313" key="5">
    <source>
        <dbReference type="Proteomes" id="UP000050640"/>
    </source>
</evidence>
<protein>
    <submittedName>
        <fullName evidence="6">DRBM domain-containing protein</fullName>
    </submittedName>
</protein>
<dbReference type="Gene3D" id="3.30.160.20">
    <property type="match status" value="4"/>
</dbReference>
<evidence type="ECO:0000259" key="4">
    <source>
        <dbReference type="PROSITE" id="PS50137"/>
    </source>
</evidence>
<dbReference type="CDD" id="cd19860">
    <property type="entry name" value="DSRM_STAU_rpt4"/>
    <property type="match status" value="1"/>
</dbReference>
<evidence type="ECO:0000256" key="2">
    <source>
        <dbReference type="ARBA" id="ARBA00022884"/>
    </source>
</evidence>
<dbReference type="GO" id="GO:0005886">
    <property type="term" value="C:plasma membrane"/>
    <property type="evidence" value="ECO:0007669"/>
    <property type="project" value="TreeGrafter"/>
</dbReference>
<dbReference type="CDD" id="cd19857">
    <property type="entry name" value="DSRM_STAU_rpt1"/>
    <property type="match status" value="1"/>
</dbReference>
<keyword evidence="5" id="KW-1185">Reference proteome</keyword>
<dbReference type="InterPro" id="IPR051740">
    <property type="entry name" value="DRBM-containing_protein"/>
</dbReference>
<dbReference type="Pfam" id="PF00035">
    <property type="entry name" value="dsrm"/>
    <property type="match status" value="3"/>
</dbReference>
<dbReference type="GO" id="GO:0043025">
    <property type="term" value="C:neuronal cell body"/>
    <property type="evidence" value="ECO:0007669"/>
    <property type="project" value="TreeGrafter"/>
</dbReference>
<keyword evidence="2 3" id="KW-0694">RNA-binding</keyword>
<evidence type="ECO:0000256" key="1">
    <source>
        <dbReference type="ARBA" id="ARBA00022737"/>
    </source>
</evidence>
<dbReference type="GO" id="GO:0032839">
    <property type="term" value="C:dendrite cytoplasm"/>
    <property type="evidence" value="ECO:0007669"/>
    <property type="project" value="GOC"/>
</dbReference>
<feature type="domain" description="DRBM" evidence="4">
    <location>
        <begin position="259"/>
        <end position="281"/>
    </location>
</feature>
<dbReference type="InterPro" id="IPR014720">
    <property type="entry name" value="dsRBD_dom"/>
</dbReference>
<organism evidence="5 6">
    <name type="scientific">Elaeophora elaphi</name>
    <dbReference type="NCBI Taxonomy" id="1147741"/>
    <lineage>
        <taxon>Eukaryota</taxon>
        <taxon>Metazoa</taxon>
        <taxon>Ecdysozoa</taxon>
        <taxon>Nematoda</taxon>
        <taxon>Chromadorea</taxon>
        <taxon>Rhabditida</taxon>
        <taxon>Spirurina</taxon>
        <taxon>Spiruromorpha</taxon>
        <taxon>Filarioidea</taxon>
        <taxon>Onchocercidae</taxon>
        <taxon>Elaeophora</taxon>
    </lineage>
</organism>
<dbReference type="WBParaSite" id="EEL_0000412001-mRNA-1">
    <property type="protein sequence ID" value="EEL_0000412001-mRNA-1"/>
    <property type="gene ID" value="EEL_0000412001"/>
</dbReference>
<dbReference type="GO" id="GO:0007281">
    <property type="term" value="P:germ cell development"/>
    <property type="evidence" value="ECO:0007669"/>
    <property type="project" value="TreeGrafter"/>
</dbReference>
<feature type="domain" description="DRBM" evidence="4">
    <location>
        <begin position="743"/>
        <end position="813"/>
    </location>
</feature>
<evidence type="ECO:0000256" key="3">
    <source>
        <dbReference type="PROSITE-ProRule" id="PRU00266"/>
    </source>
</evidence>
<dbReference type="GO" id="GO:0003725">
    <property type="term" value="F:double-stranded RNA binding"/>
    <property type="evidence" value="ECO:0007669"/>
    <property type="project" value="TreeGrafter"/>
</dbReference>
<feature type="domain" description="DRBM" evidence="4">
    <location>
        <begin position="455"/>
        <end position="524"/>
    </location>
</feature>
<dbReference type="FunFam" id="3.30.160.20:FF:000007">
    <property type="entry name" value="Double-stranded RNA-binding protein Staufen homolog 1"/>
    <property type="match status" value="2"/>
</dbReference>
<dbReference type="InterPro" id="IPR032478">
    <property type="entry name" value="Staufen_C"/>
</dbReference>
<sequence>MKGAGVQRIINGTANDNSVLHPEMWWGQHFTEQEVSPTKYVYNYSQLDENHQRTPMCRIAELARYNKIRHEYKLMDESGPAHKKQFTVSLVLTPDQVFYGKGASIKKAQQSAAETALNGTILPKPPDKTPSKKVKSDFQNPIVLLRYVAGRLGVEIKFIDEVIPIGSAPPHPLTRLPVQPLVRAPFIPVINEQFLVLPPPRVVFGQPRIRAGLQPVPVIMQPPGAVIPPRLSFFHRYRSHSQLHKVRLILGKDFPEFIGKGMTKKRAKNSAANEALSYLGPYLATLESQTKSKITNGSKNGNSHFLITSRRLATVEIENVKKDNLKSVVTTARNGKPKSSISQIHECALHMRMNVEFLILKEEGPAHDRHYLLRCKLISAERVISADGEGSSKKIAKQNACSLMLTKLQSIESSPIFIAAAMLKSQKKFGAPKELKRKTISKDMKMNPEYGHQINPISRLMQVMQARKQNEPKFQLVAERGQSRYKEFVMEVICDDGLRCEGIGPNKKLAKRAAAEAVLARIGYVKPMPKPGKSLLKKKPEEYVQRSHIGMFELEKEEKLMRQVNETEEDANVEKVSEVTLSVTASMGSQVMAFADVDRALYADGQKGIWGSTAVETKSISDKENDNAKRHTPQPKRRVTFSNEVSACPPPDDSSYPLALITPLKSEVVVNKLRKKGRDSKKWLTEIEKKEITEMAQEFFKYCDTIQPLKIEEKIEGDGCLLVNRQMEQLSLNEMSSSTTDSAARRHLESIAERYKFSVNYTDFPVTPNGIGDQYFSLISIGIDKPVVCHGSGSTEEAAHEDAARNALLLFCKVWMVY</sequence>
<dbReference type="GO" id="GO:0035418">
    <property type="term" value="P:protein localization to synapse"/>
    <property type="evidence" value="ECO:0007669"/>
    <property type="project" value="TreeGrafter"/>
</dbReference>
<evidence type="ECO:0000313" key="6">
    <source>
        <dbReference type="WBParaSite" id="EEL_0000412001-mRNA-1"/>
    </source>
</evidence>
<dbReference type="GO" id="GO:0003729">
    <property type="term" value="F:mRNA binding"/>
    <property type="evidence" value="ECO:0007669"/>
    <property type="project" value="TreeGrafter"/>
</dbReference>
<dbReference type="GO" id="GO:0098964">
    <property type="term" value="P:anterograde dendritic transport of messenger ribonucleoprotein complex"/>
    <property type="evidence" value="ECO:0007669"/>
    <property type="project" value="TreeGrafter"/>
</dbReference>
<feature type="domain" description="DRBM" evidence="4">
    <location>
        <begin position="336"/>
        <end position="410"/>
    </location>
</feature>
<dbReference type="AlphaFoldDB" id="A0A0R3RQZ1"/>
<proteinExistence type="predicted"/>
<feature type="domain" description="DRBM" evidence="4">
    <location>
        <begin position="54"/>
        <end position="122"/>
    </location>
</feature>
<dbReference type="Proteomes" id="UP000050640">
    <property type="component" value="Unplaced"/>
</dbReference>
<dbReference type="PANTHER" id="PTHR46054">
    <property type="entry name" value="MATERNAL EFFECT PROTEIN STAUFEN"/>
    <property type="match status" value="1"/>
</dbReference>
<keyword evidence="1" id="KW-0677">Repeat</keyword>
<accession>A0A0R3RQZ1</accession>
<dbReference type="SMART" id="SM00358">
    <property type="entry name" value="DSRM"/>
    <property type="match status" value="3"/>
</dbReference>
<dbReference type="STRING" id="1147741.A0A0R3RQZ1"/>